<organism evidence="2 3">
    <name type="scientific">Taxus chinensis</name>
    <name type="common">Chinese yew</name>
    <name type="synonym">Taxus wallichiana var. chinensis</name>
    <dbReference type="NCBI Taxonomy" id="29808"/>
    <lineage>
        <taxon>Eukaryota</taxon>
        <taxon>Viridiplantae</taxon>
        <taxon>Streptophyta</taxon>
        <taxon>Embryophyta</taxon>
        <taxon>Tracheophyta</taxon>
        <taxon>Spermatophyta</taxon>
        <taxon>Pinopsida</taxon>
        <taxon>Pinidae</taxon>
        <taxon>Conifers II</taxon>
        <taxon>Cupressales</taxon>
        <taxon>Taxaceae</taxon>
        <taxon>Taxus</taxon>
    </lineage>
</organism>
<feature type="compositionally biased region" description="Basic and acidic residues" evidence="1">
    <location>
        <begin position="493"/>
        <end position="510"/>
    </location>
</feature>
<evidence type="ECO:0000313" key="3">
    <source>
        <dbReference type="Proteomes" id="UP000824469"/>
    </source>
</evidence>
<evidence type="ECO:0000256" key="1">
    <source>
        <dbReference type="SAM" id="MobiDB-lite"/>
    </source>
</evidence>
<feature type="non-terminal residue" evidence="2">
    <location>
        <position position="614"/>
    </location>
</feature>
<dbReference type="Proteomes" id="UP000824469">
    <property type="component" value="Unassembled WGS sequence"/>
</dbReference>
<dbReference type="PANTHER" id="PTHR46993">
    <property type="entry name" value="MYB TRANSCRIPTION FACTOR"/>
    <property type="match status" value="1"/>
</dbReference>
<dbReference type="PANTHER" id="PTHR46993:SF6">
    <property type="entry name" value="MYB TRANSCRIPTION FACTOR"/>
    <property type="match status" value="1"/>
</dbReference>
<dbReference type="CDD" id="cd11660">
    <property type="entry name" value="SANT_TRF"/>
    <property type="match status" value="1"/>
</dbReference>
<dbReference type="OMA" id="NWATIRS"/>
<sequence>MASKEKIRFLQGAYNDLMVGPLGAESDKKSSEWILEYVIRYCNNDGIISGLLTVLPFSNENLKLKKMILLKKISSDVSKGSISEKTVETLQSLKDLNRHIYRNFNNEKIMQELCCKAAVECTVKHLRGSCNIDWSGYNEALRRLWSYRIDDTEDAEMDGGVTDIKKELLDVASNPRLRDKVLENHRQEDVLMCLNAFINDSWEEMGPTFLETVAEDVAQGRYNPLTGQGSIPIIDSARMEVPSCEIGSHCKAPEIHEEITSTFPPPWADFHPSAGPGMSKERKGMASNSKENQEMLSKMRVLGSSNGQHLSDRKFPDCQSSVINIEENEISRKDFSIRKEATATQEGGKESGPDLDDVNAHERSRSGTDHISNNKQSLIPEGGKESVPDLDDVNAHGGPRSGTNQIFNNKQVLTPEYIQVKENLRRSTLELHLRVEDPLLNALRVAEDCVARKEGIPTAVHLNGNEQLKNPINEVEKSVLPENTTGMVNQVQHMEERGSKQQREKSHSEPVKFNIMDRNPTAHTFQWDEEDSIVSPEDNSPSASRKVRLPTPVRRHLSPLKRARTGSDIGYRRKPTKWSVLEEETLRKEVAKYGKGRWKYILENNREIFEERTE</sequence>
<dbReference type="InterPro" id="IPR009057">
    <property type="entry name" value="Homeodomain-like_sf"/>
</dbReference>
<comment type="caution">
    <text evidence="2">The sequence shown here is derived from an EMBL/GenBank/DDBJ whole genome shotgun (WGS) entry which is preliminary data.</text>
</comment>
<gene>
    <name evidence="2" type="ORF">KI387_003907</name>
</gene>
<feature type="compositionally biased region" description="Basic and acidic residues" evidence="1">
    <location>
        <begin position="336"/>
        <end position="368"/>
    </location>
</feature>
<reference evidence="2 3" key="1">
    <citation type="journal article" date="2021" name="Nat. Plants">
        <title>The Taxus genome provides insights into paclitaxel biosynthesis.</title>
        <authorList>
            <person name="Xiong X."/>
            <person name="Gou J."/>
            <person name="Liao Q."/>
            <person name="Li Y."/>
            <person name="Zhou Q."/>
            <person name="Bi G."/>
            <person name="Li C."/>
            <person name="Du R."/>
            <person name="Wang X."/>
            <person name="Sun T."/>
            <person name="Guo L."/>
            <person name="Liang H."/>
            <person name="Lu P."/>
            <person name="Wu Y."/>
            <person name="Zhang Z."/>
            <person name="Ro D.K."/>
            <person name="Shang Y."/>
            <person name="Huang S."/>
            <person name="Yan J."/>
        </authorList>
    </citation>
    <scope>NUCLEOTIDE SEQUENCE [LARGE SCALE GENOMIC DNA]</scope>
    <source>
        <strain evidence="2">Ta-2019</strain>
    </source>
</reference>
<proteinExistence type="predicted"/>
<dbReference type="EMBL" id="JAHRHJ020000001">
    <property type="protein sequence ID" value="KAH9331799.1"/>
    <property type="molecule type" value="Genomic_DNA"/>
</dbReference>
<keyword evidence="3" id="KW-1185">Reference proteome</keyword>
<feature type="region of interest" description="Disordered" evidence="1">
    <location>
        <begin position="274"/>
        <end position="293"/>
    </location>
</feature>
<feature type="region of interest" description="Disordered" evidence="1">
    <location>
        <begin position="336"/>
        <end position="406"/>
    </location>
</feature>
<accession>A0AA38GZ71</accession>
<evidence type="ECO:0000313" key="2">
    <source>
        <dbReference type="EMBL" id="KAH9331799.1"/>
    </source>
</evidence>
<dbReference type="SUPFAM" id="SSF46689">
    <property type="entry name" value="Homeodomain-like"/>
    <property type="match status" value="1"/>
</dbReference>
<feature type="region of interest" description="Disordered" evidence="1">
    <location>
        <begin position="493"/>
        <end position="547"/>
    </location>
</feature>
<dbReference type="Gene3D" id="1.10.10.60">
    <property type="entry name" value="Homeodomain-like"/>
    <property type="match status" value="1"/>
</dbReference>
<dbReference type="AlphaFoldDB" id="A0AA38GZ71"/>
<name>A0AA38GZ71_TAXCH</name>
<protein>
    <submittedName>
        <fullName evidence="2">Uncharacterized protein</fullName>
    </submittedName>
</protein>